<name>A0A3B0W9W9_9ZZZZ</name>
<dbReference type="SMART" id="SM00855">
    <property type="entry name" value="PGAM"/>
    <property type="match status" value="1"/>
</dbReference>
<dbReference type="Pfam" id="PF00300">
    <property type="entry name" value="His_Phos_1"/>
    <property type="match status" value="1"/>
</dbReference>
<evidence type="ECO:0000256" key="1">
    <source>
        <dbReference type="ARBA" id="ARBA00022801"/>
    </source>
</evidence>
<gene>
    <name evidence="2" type="ORF">MNBD_DELTA04-1830</name>
</gene>
<dbReference type="GO" id="GO:0005829">
    <property type="term" value="C:cytosol"/>
    <property type="evidence" value="ECO:0007669"/>
    <property type="project" value="TreeGrafter"/>
</dbReference>
<proteinExistence type="predicted"/>
<keyword evidence="2" id="KW-0413">Isomerase</keyword>
<dbReference type="SUPFAM" id="SSF53254">
    <property type="entry name" value="Phosphoglycerate mutase-like"/>
    <property type="match status" value="1"/>
</dbReference>
<dbReference type="EC" id="5.4.2.1" evidence="2"/>
<dbReference type="InterPro" id="IPR013078">
    <property type="entry name" value="His_Pase_superF_clade-1"/>
</dbReference>
<dbReference type="GO" id="GO:0045820">
    <property type="term" value="P:negative regulation of glycolytic process"/>
    <property type="evidence" value="ECO:0007669"/>
    <property type="project" value="TreeGrafter"/>
</dbReference>
<dbReference type="PANTHER" id="PTHR46517">
    <property type="entry name" value="FRUCTOSE-2,6-BISPHOSPHATASE TIGAR"/>
    <property type="match status" value="1"/>
</dbReference>
<dbReference type="EMBL" id="UOEY01000103">
    <property type="protein sequence ID" value="VAW40504.1"/>
    <property type="molecule type" value="Genomic_DNA"/>
</dbReference>
<protein>
    <submittedName>
        <fullName evidence="2">Phosphoglycerate mutase</fullName>
        <ecNumber evidence="2">5.4.2.1</ecNumber>
    </submittedName>
</protein>
<dbReference type="GO" id="GO:0004331">
    <property type="term" value="F:fructose-2,6-bisphosphate 2-phosphatase activity"/>
    <property type="evidence" value="ECO:0007669"/>
    <property type="project" value="TreeGrafter"/>
</dbReference>
<dbReference type="GO" id="GO:0043456">
    <property type="term" value="P:regulation of pentose-phosphate shunt"/>
    <property type="evidence" value="ECO:0007669"/>
    <property type="project" value="TreeGrafter"/>
</dbReference>
<dbReference type="GO" id="GO:0016853">
    <property type="term" value="F:isomerase activity"/>
    <property type="evidence" value="ECO:0007669"/>
    <property type="project" value="UniProtKB-KW"/>
</dbReference>
<dbReference type="PANTHER" id="PTHR46517:SF1">
    <property type="entry name" value="FRUCTOSE-2,6-BISPHOSPHATASE TIGAR"/>
    <property type="match status" value="1"/>
</dbReference>
<dbReference type="InterPro" id="IPR029033">
    <property type="entry name" value="His_PPase_superfam"/>
</dbReference>
<dbReference type="AlphaFoldDB" id="A0A3B0W9W9"/>
<dbReference type="Gene3D" id="3.40.50.1240">
    <property type="entry name" value="Phosphoglycerate mutase-like"/>
    <property type="match status" value="1"/>
</dbReference>
<dbReference type="InterPro" id="IPR051695">
    <property type="entry name" value="Phosphoglycerate_Mutase"/>
</dbReference>
<reference evidence="2" key="1">
    <citation type="submission" date="2018-06" db="EMBL/GenBank/DDBJ databases">
        <authorList>
            <person name="Zhirakovskaya E."/>
        </authorList>
    </citation>
    <scope>NUCLEOTIDE SEQUENCE</scope>
</reference>
<sequence>MTKTSTTRFGLIRHAQTRWNKEKRIQGWLDSPLSTAGRRMAGSWGRELHDLAWQRIVCSDLGRARETTKLLNQTLKLPVHPDKRLREQDWGKWNGMTLAELKTGQAETLRQQEAAGWLFRPPGGESRQQVLERSLAALHAAHLAWPGETILVVCHGGVIKCLLYHLAGRSFLPHELRLLKGYRLHLLEQLGRTLYLEELNSRSLHRW</sequence>
<accession>A0A3B0W9W9</accession>
<organism evidence="2">
    <name type="scientific">hydrothermal vent metagenome</name>
    <dbReference type="NCBI Taxonomy" id="652676"/>
    <lineage>
        <taxon>unclassified sequences</taxon>
        <taxon>metagenomes</taxon>
        <taxon>ecological metagenomes</taxon>
    </lineage>
</organism>
<dbReference type="CDD" id="cd07067">
    <property type="entry name" value="HP_PGM_like"/>
    <property type="match status" value="1"/>
</dbReference>
<evidence type="ECO:0000313" key="2">
    <source>
        <dbReference type="EMBL" id="VAW40504.1"/>
    </source>
</evidence>
<keyword evidence="1" id="KW-0378">Hydrolase</keyword>